<feature type="transmembrane region" description="Helical" evidence="7">
    <location>
        <begin position="123"/>
        <end position="141"/>
    </location>
</feature>
<dbReference type="GO" id="GO:0016787">
    <property type="term" value="F:hydrolase activity"/>
    <property type="evidence" value="ECO:0007669"/>
    <property type="project" value="UniProtKB-KW"/>
</dbReference>
<feature type="transmembrane region" description="Helical" evidence="7">
    <location>
        <begin position="178"/>
        <end position="195"/>
    </location>
</feature>
<keyword evidence="6 7" id="KW-0472">Membrane</keyword>
<feature type="transmembrane region" description="Helical" evidence="7">
    <location>
        <begin position="6"/>
        <end position="24"/>
    </location>
</feature>
<evidence type="ECO:0000256" key="6">
    <source>
        <dbReference type="ARBA" id="ARBA00023136"/>
    </source>
</evidence>
<evidence type="ECO:0000256" key="3">
    <source>
        <dbReference type="ARBA" id="ARBA00022475"/>
    </source>
</evidence>
<evidence type="ECO:0000256" key="2">
    <source>
        <dbReference type="ARBA" id="ARBA00005801"/>
    </source>
</evidence>
<evidence type="ECO:0000259" key="8">
    <source>
        <dbReference type="Pfam" id="PF01478"/>
    </source>
</evidence>
<evidence type="ECO:0000256" key="1">
    <source>
        <dbReference type="ARBA" id="ARBA00004651"/>
    </source>
</evidence>
<dbReference type="EMBL" id="JBHSMD010000010">
    <property type="protein sequence ID" value="MFC5495425.1"/>
    <property type="molecule type" value="Genomic_DNA"/>
</dbReference>
<organism evidence="10 11">
    <name type="scientific">Nocardioides caricicola</name>
    <dbReference type="NCBI Taxonomy" id="634770"/>
    <lineage>
        <taxon>Bacteria</taxon>
        <taxon>Bacillati</taxon>
        <taxon>Actinomycetota</taxon>
        <taxon>Actinomycetes</taxon>
        <taxon>Propionibacteriales</taxon>
        <taxon>Nocardioidaceae</taxon>
        <taxon>Nocardioides</taxon>
    </lineage>
</organism>
<feature type="domain" description="Prepilin peptidase A24 N-terminal" evidence="9">
    <location>
        <begin position="11"/>
        <end position="94"/>
    </location>
</feature>
<evidence type="ECO:0000313" key="11">
    <source>
        <dbReference type="Proteomes" id="UP001595956"/>
    </source>
</evidence>
<accession>A0ABW0N419</accession>
<keyword evidence="10" id="KW-0378">Hydrolase</keyword>
<evidence type="ECO:0000256" key="4">
    <source>
        <dbReference type="ARBA" id="ARBA00022692"/>
    </source>
</evidence>
<evidence type="ECO:0000259" key="9">
    <source>
        <dbReference type="Pfam" id="PF06750"/>
    </source>
</evidence>
<name>A0ABW0N419_9ACTN</name>
<protein>
    <submittedName>
        <fullName evidence="10">Prepilin peptidase</fullName>
        <ecNumber evidence="10">3.4.23.-</ecNumber>
    </submittedName>
</protein>
<reference evidence="11" key="1">
    <citation type="journal article" date="2019" name="Int. J. Syst. Evol. Microbiol.">
        <title>The Global Catalogue of Microorganisms (GCM) 10K type strain sequencing project: providing services to taxonomists for standard genome sequencing and annotation.</title>
        <authorList>
            <consortium name="The Broad Institute Genomics Platform"/>
            <consortium name="The Broad Institute Genome Sequencing Center for Infectious Disease"/>
            <person name="Wu L."/>
            <person name="Ma J."/>
        </authorList>
    </citation>
    <scope>NUCLEOTIDE SEQUENCE [LARGE SCALE GENOMIC DNA]</scope>
    <source>
        <strain evidence="11">KACC 13778</strain>
    </source>
</reference>
<dbReference type="InterPro" id="IPR010627">
    <property type="entry name" value="Prepilin_pept_A24_N"/>
</dbReference>
<feature type="transmembrane region" description="Helical" evidence="7">
    <location>
        <begin position="233"/>
        <end position="255"/>
    </location>
</feature>
<dbReference type="PANTHER" id="PTHR30487">
    <property type="entry name" value="TYPE 4 PREPILIN-LIKE PROTEINS LEADER PEPTIDE-PROCESSING ENZYME"/>
    <property type="match status" value="1"/>
</dbReference>
<evidence type="ECO:0000256" key="7">
    <source>
        <dbReference type="SAM" id="Phobius"/>
    </source>
</evidence>
<dbReference type="PANTHER" id="PTHR30487:SF0">
    <property type="entry name" value="PREPILIN LEADER PEPTIDASE_N-METHYLTRANSFERASE-RELATED"/>
    <property type="match status" value="1"/>
</dbReference>
<comment type="subcellular location">
    <subcellularLocation>
        <location evidence="1">Cell membrane</location>
        <topology evidence="1">Multi-pass membrane protein</topology>
    </subcellularLocation>
</comment>
<dbReference type="EC" id="3.4.23.-" evidence="10"/>
<evidence type="ECO:0000313" key="10">
    <source>
        <dbReference type="EMBL" id="MFC5495425.1"/>
    </source>
</evidence>
<dbReference type="RefSeq" id="WP_345181710.1">
    <property type="nucleotide sequence ID" value="NZ_BAABFQ010000009.1"/>
</dbReference>
<dbReference type="Pfam" id="PF01478">
    <property type="entry name" value="Peptidase_A24"/>
    <property type="match status" value="1"/>
</dbReference>
<dbReference type="Proteomes" id="UP001595956">
    <property type="component" value="Unassembled WGS sequence"/>
</dbReference>
<feature type="transmembrane region" description="Helical" evidence="7">
    <location>
        <begin position="201"/>
        <end position="221"/>
    </location>
</feature>
<keyword evidence="4 7" id="KW-0812">Transmembrane</keyword>
<dbReference type="Pfam" id="PF06750">
    <property type="entry name" value="A24_N_bact"/>
    <property type="match status" value="1"/>
</dbReference>
<dbReference type="InterPro" id="IPR050882">
    <property type="entry name" value="Prepilin_peptidase/N-MTase"/>
</dbReference>
<feature type="transmembrane region" description="Helical" evidence="7">
    <location>
        <begin position="72"/>
        <end position="92"/>
    </location>
</feature>
<dbReference type="InterPro" id="IPR000045">
    <property type="entry name" value="Prepilin_IV_endopep_pep"/>
</dbReference>
<keyword evidence="3" id="KW-1003">Cell membrane</keyword>
<sequence>MTTAYLTLVGVLGLLIGSFLNVVIHRVPAGLSLVSPGSACPACAHPVRAFDNVPVLSWLVLRGRCRDCAAPIAARYPLVELATGLLFVLVGWRFGPTPYAAAALVVTAAGIALVMIDLDHRRLPFGVTGAMAVGTVVALGIDAARYGTAPVPTALAACALWLAVYGGIWLVTAGRGMGLGDVALAPVLGLALGWLGWGPALVGLGAGFAIGAVVGVVLVLAGRAAAGSRVPHGPFLVSGAALGMLAGGPLGAAYLRLVGLS</sequence>
<comment type="similarity">
    <text evidence="2">Belongs to the peptidase A24 family.</text>
</comment>
<proteinExistence type="inferred from homology"/>
<feature type="transmembrane region" description="Helical" evidence="7">
    <location>
        <begin position="98"/>
        <end position="116"/>
    </location>
</feature>
<feature type="transmembrane region" description="Helical" evidence="7">
    <location>
        <begin position="153"/>
        <end position="171"/>
    </location>
</feature>
<evidence type="ECO:0000256" key="5">
    <source>
        <dbReference type="ARBA" id="ARBA00022989"/>
    </source>
</evidence>
<gene>
    <name evidence="10" type="ORF">ACFPKY_20120</name>
</gene>
<keyword evidence="11" id="KW-1185">Reference proteome</keyword>
<feature type="domain" description="Prepilin type IV endopeptidase peptidase" evidence="8">
    <location>
        <begin position="105"/>
        <end position="215"/>
    </location>
</feature>
<comment type="caution">
    <text evidence="10">The sequence shown here is derived from an EMBL/GenBank/DDBJ whole genome shotgun (WGS) entry which is preliminary data.</text>
</comment>
<keyword evidence="5 7" id="KW-1133">Transmembrane helix</keyword>